<sequence>MRLGYFLLAAVVGFLACGDATASVSESTSSELATHDKHPVHGRIGGFTAGHDNKRALRIQGATEEEDSDDDTESTKDSDDEERDLIISTIHRPKYWRWFRAGMTPYDVQQVLGLTGVRRLWKPIKRREYKGYAVFYTEKCHKPKYRDFCKKHADS</sequence>
<comment type="domain">
    <text evidence="5">The RxLR-dEER motif acts to carry the protein into the host cell cytoplasm through binding to cell surface phosphatidylinositol-3-phosphate.</text>
</comment>
<keyword evidence="8" id="KW-1185">Reference proteome</keyword>
<feature type="compositionally biased region" description="Acidic residues" evidence="6">
    <location>
        <begin position="63"/>
        <end position="83"/>
    </location>
</feature>
<dbReference type="GO" id="GO:0005576">
    <property type="term" value="C:extracellular region"/>
    <property type="evidence" value="ECO:0007669"/>
    <property type="project" value="UniProtKB-SubCell"/>
</dbReference>
<evidence type="ECO:0000256" key="1">
    <source>
        <dbReference type="ARBA" id="ARBA00004613"/>
    </source>
</evidence>
<dbReference type="InterPro" id="IPR031825">
    <property type="entry name" value="RXLR"/>
</dbReference>
<dbReference type="PROSITE" id="PS51257">
    <property type="entry name" value="PROKAR_LIPOPROTEIN"/>
    <property type="match status" value="1"/>
</dbReference>
<feature type="signal peptide" evidence="5">
    <location>
        <begin position="1"/>
        <end position="22"/>
    </location>
</feature>
<feature type="region of interest" description="Disordered" evidence="6">
    <location>
        <begin position="30"/>
        <end position="49"/>
    </location>
</feature>
<dbReference type="Pfam" id="PF16810">
    <property type="entry name" value="RXLR"/>
    <property type="match status" value="1"/>
</dbReference>
<accession>A0ABD3F2T5</accession>
<keyword evidence="4 5" id="KW-0732">Signal</keyword>
<comment type="subcellular location">
    <subcellularLocation>
        <location evidence="1 5">Secreted</location>
    </subcellularLocation>
</comment>
<evidence type="ECO:0000313" key="7">
    <source>
        <dbReference type="EMBL" id="KAL3660350.1"/>
    </source>
</evidence>
<comment type="caution">
    <text evidence="7">The sequence shown here is derived from an EMBL/GenBank/DDBJ whole genome shotgun (WGS) entry which is preliminary data.</text>
</comment>
<feature type="region of interest" description="Disordered" evidence="6">
    <location>
        <begin position="56"/>
        <end position="83"/>
    </location>
</feature>
<proteinExistence type="inferred from homology"/>
<feature type="chain" id="PRO_5044524970" description="RxLR effector protein" evidence="5">
    <location>
        <begin position="23"/>
        <end position="155"/>
    </location>
</feature>
<organism evidence="7 8">
    <name type="scientific">Phytophthora oleae</name>
    <dbReference type="NCBI Taxonomy" id="2107226"/>
    <lineage>
        <taxon>Eukaryota</taxon>
        <taxon>Sar</taxon>
        <taxon>Stramenopiles</taxon>
        <taxon>Oomycota</taxon>
        <taxon>Peronosporomycetes</taxon>
        <taxon>Peronosporales</taxon>
        <taxon>Peronosporaceae</taxon>
        <taxon>Phytophthora</taxon>
    </lineage>
</organism>
<comment type="similarity">
    <text evidence="2 5">Belongs to the RxLR effector family.</text>
</comment>
<evidence type="ECO:0000256" key="6">
    <source>
        <dbReference type="SAM" id="MobiDB-lite"/>
    </source>
</evidence>
<reference evidence="7 8" key="1">
    <citation type="submission" date="2024-09" db="EMBL/GenBank/DDBJ databases">
        <title>Genome sequencing and assembly of Phytophthora oleae, isolate VK10A, causative agent of rot of olive drupes.</title>
        <authorList>
            <person name="Conti Taguali S."/>
            <person name="Riolo M."/>
            <person name="La Spada F."/>
            <person name="Cacciola S.O."/>
            <person name="Dionisio G."/>
        </authorList>
    </citation>
    <scope>NUCLEOTIDE SEQUENCE [LARGE SCALE GENOMIC DNA]</scope>
    <source>
        <strain evidence="7 8">VK10A</strain>
    </source>
</reference>
<evidence type="ECO:0000256" key="5">
    <source>
        <dbReference type="RuleBase" id="RU367124"/>
    </source>
</evidence>
<dbReference type="Proteomes" id="UP001632037">
    <property type="component" value="Unassembled WGS sequence"/>
</dbReference>
<keyword evidence="3 5" id="KW-0964">Secreted</keyword>
<protein>
    <recommendedName>
        <fullName evidence="5">RxLR effector protein</fullName>
    </recommendedName>
</protein>
<name>A0ABD3F2T5_9STRA</name>
<dbReference type="AlphaFoldDB" id="A0ABD3F2T5"/>
<evidence type="ECO:0000313" key="8">
    <source>
        <dbReference type="Proteomes" id="UP001632037"/>
    </source>
</evidence>
<evidence type="ECO:0000256" key="4">
    <source>
        <dbReference type="ARBA" id="ARBA00022729"/>
    </source>
</evidence>
<evidence type="ECO:0000256" key="3">
    <source>
        <dbReference type="ARBA" id="ARBA00022525"/>
    </source>
</evidence>
<comment type="function">
    <text evidence="5">Effector that suppresses plant defense responses during pathogen infection.</text>
</comment>
<dbReference type="EMBL" id="JBIMZQ010000041">
    <property type="protein sequence ID" value="KAL3660350.1"/>
    <property type="molecule type" value="Genomic_DNA"/>
</dbReference>
<gene>
    <name evidence="7" type="ORF">V7S43_014504</name>
</gene>
<evidence type="ECO:0000256" key="2">
    <source>
        <dbReference type="ARBA" id="ARBA00010400"/>
    </source>
</evidence>